<organism evidence="1 2">
    <name type="scientific">Marchantia polymorpha subsp. ruderalis</name>
    <dbReference type="NCBI Taxonomy" id="1480154"/>
    <lineage>
        <taxon>Eukaryota</taxon>
        <taxon>Viridiplantae</taxon>
        <taxon>Streptophyta</taxon>
        <taxon>Embryophyta</taxon>
        <taxon>Marchantiophyta</taxon>
        <taxon>Marchantiopsida</taxon>
        <taxon>Marchantiidae</taxon>
        <taxon>Marchantiales</taxon>
        <taxon>Marchantiaceae</taxon>
        <taxon>Marchantia</taxon>
    </lineage>
</organism>
<evidence type="ECO:0000313" key="2">
    <source>
        <dbReference type="Proteomes" id="UP000077202"/>
    </source>
</evidence>
<comment type="caution">
    <text evidence="1">The sequence shown here is derived from an EMBL/GenBank/DDBJ whole genome shotgun (WGS) entry which is preliminary data.</text>
</comment>
<dbReference type="AlphaFoldDB" id="A0A176VI29"/>
<evidence type="ECO:0000313" key="1">
    <source>
        <dbReference type="EMBL" id="OAE20227.1"/>
    </source>
</evidence>
<reference evidence="1" key="1">
    <citation type="submission" date="2016-03" db="EMBL/GenBank/DDBJ databases">
        <title>Mechanisms controlling the formation of the plant cell surface in tip-growing cells are functionally conserved among land plants.</title>
        <authorList>
            <person name="Honkanen S."/>
            <person name="Jones V.A."/>
            <person name="Morieri G."/>
            <person name="Champion C."/>
            <person name="Hetherington A.J."/>
            <person name="Kelly S."/>
            <person name="Saint-Marcoux D."/>
            <person name="Proust H."/>
            <person name="Prescott H."/>
            <person name="Dolan L."/>
        </authorList>
    </citation>
    <scope>NUCLEOTIDE SEQUENCE [LARGE SCALE GENOMIC DNA]</scope>
    <source>
        <tissue evidence="1">Whole gametophyte</tissue>
    </source>
</reference>
<gene>
    <name evidence="1" type="ORF">AXG93_3960s1170</name>
</gene>
<name>A0A176VI29_MARPO</name>
<keyword evidence="2" id="KW-1185">Reference proteome</keyword>
<protein>
    <submittedName>
        <fullName evidence="1">Uncharacterized protein</fullName>
    </submittedName>
</protein>
<sequence>MSLQMQEEEEEEDWGSTFVLRSSPHHWPARPGPGPGTALRCAMLPSEQKGKISTFTLLDSSPNKDTVHCTILFVQSPIILSTALRPSNSDHARKFPSPATVLLGAIGLDPGMVAFGSCRVEPSRVESSLKRPASRNVVIPLSYRIGAAVLYTVVMLGTRAEEG</sequence>
<dbReference type="EMBL" id="LVLJ01003657">
    <property type="protein sequence ID" value="OAE20227.1"/>
    <property type="molecule type" value="Genomic_DNA"/>
</dbReference>
<proteinExistence type="predicted"/>
<accession>A0A176VI29</accession>
<dbReference type="Proteomes" id="UP000077202">
    <property type="component" value="Unassembled WGS sequence"/>
</dbReference>